<evidence type="ECO:0000259" key="1">
    <source>
        <dbReference type="Pfam" id="PF14279"/>
    </source>
</evidence>
<keyword evidence="3" id="KW-0540">Nuclease</keyword>
<dbReference type="AlphaFoldDB" id="A0AB39MI42"/>
<reference evidence="3" key="1">
    <citation type="submission" date="2024-07" db="EMBL/GenBank/DDBJ databases">
        <authorList>
            <person name="Yu S.T."/>
        </authorList>
    </citation>
    <scope>NUCLEOTIDE SEQUENCE</scope>
    <source>
        <strain evidence="3">R08</strain>
    </source>
</reference>
<evidence type="ECO:0000313" key="2">
    <source>
        <dbReference type="EMBL" id="XDQ03457.1"/>
    </source>
</evidence>
<dbReference type="Pfam" id="PF14279">
    <property type="entry name" value="HNH_5"/>
    <property type="match status" value="1"/>
</dbReference>
<dbReference type="EMBL" id="CP163431">
    <property type="protein sequence ID" value="XDQ03457.1"/>
    <property type="molecule type" value="Genomic_DNA"/>
</dbReference>
<evidence type="ECO:0000313" key="3">
    <source>
        <dbReference type="EMBL" id="XDQ06030.1"/>
    </source>
</evidence>
<feature type="domain" description="HNH endonuclease 5" evidence="1">
    <location>
        <begin position="52"/>
        <end position="91"/>
    </location>
</feature>
<dbReference type="GO" id="GO:0004519">
    <property type="term" value="F:endonuclease activity"/>
    <property type="evidence" value="ECO:0007669"/>
    <property type="project" value="UniProtKB-KW"/>
</dbReference>
<sequence length="306" mass="34271">MDKRERWFSEGAPLFRQLLVRNGLADRLPTDDLYYLCPCCLYVFPFESVAAQILTIEHVPPKALGGKEMLLTCKRCNNDAGRDFDSHAQKRSEFHKMLAGEGTKRPMRATIEVGGIQIKGEAQNTGNGWFLQGVPKQNHPDILDAHVSELRAATDGGETAELKFKINERFSPRHADISWVRSAYLAAFSALGWSYIYRSALDPIREQIKPGSSATLPPIIGFNRGHGADIRQIMIVQEPEELSSVVVRIGHYTVFLPDLWNTRNLEELAQSISRLRAEDGAVPLSMNGKIVPWPTKPMYALDTLTP</sequence>
<keyword evidence="3" id="KW-0378">Hydrolase</keyword>
<organism evidence="3">
    <name type="scientific">Streptomyces sp. R08</name>
    <dbReference type="NCBI Taxonomy" id="3238624"/>
    <lineage>
        <taxon>Bacteria</taxon>
        <taxon>Bacillati</taxon>
        <taxon>Actinomycetota</taxon>
        <taxon>Actinomycetes</taxon>
        <taxon>Kitasatosporales</taxon>
        <taxon>Streptomycetaceae</taxon>
        <taxon>Streptomyces</taxon>
    </lineage>
</organism>
<protein>
    <submittedName>
        <fullName evidence="3">HNH endonuclease</fullName>
    </submittedName>
</protein>
<dbReference type="RefSeq" id="WP_369189343.1">
    <property type="nucleotide sequence ID" value="NZ_CP163431.1"/>
</dbReference>
<name>A0AB39MI42_9ACTN</name>
<gene>
    <name evidence="2" type="ORF">AB5J58_26370</name>
    <name evidence="3" type="ORF">AB5J58_40295</name>
</gene>
<keyword evidence="3" id="KW-0255">Endonuclease</keyword>
<dbReference type="EMBL" id="CP163431">
    <property type="protein sequence ID" value="XDQ06030.1"/>
    <property type="molecule type" value="Genomic_DNA"/>
</dbReference>
<accession>A0AB39MI42</accession>
<proteinExistence type="predicted"/>
<dbReference type="InterPro" id="IPR029471">
    <property type="entry name" value="HNH_5"/>
</dbReference>